<keyword evidence="3" id="KW-0479">Metal-binding</keyword>
<evidence type="ECO:0000256" key="2">
    <source>
        <dbReference type="ARBA" id="ARBA00022827"/>
    </source>
</evidence>
<dbReference type="SUPFAM" id="SSF51905">
    <property type="entry name" value="FAD/NAD(P)-binding domain"/>
    <property type="match status" value="1"/>
</dbReference>
<comment type="caution">
    <text evidence="6">The sequence shown here is derived from an EMBL/GenBank/DDBJ whole genome shotgun (WGS) entry which is preliminary data.</text>
</comment>
<gene>
    <name evidence="6" type="ORF">T459_35139</name>
</gene>
<dbReference type="Gene3D" id="3.30.9.10">
    <property type="entry name" value="D-Amino Acid Oxidase, subunit A, domain 2"/>
    <property type="match status" value="1"/>
</dbReference>
<dbReference type="GO" id="GO:0016709">
    <property type="term" value="F:oxidoreductase activity, acting on paired donors, with incorporation or reduction of molecular oxygen, NAD(P)H as one donor, and incorporation of one atom of oxygen"/>
    <property type="evidence" value="ECO:0007669"/>
    <property type="project" value="UniProtKB-ARBA"/>
</dbReference>
<protein>
    <recommendedName>
        <fullName evidence="5">CCHC-type domain-containing protein</fullName>
    </recommendedName>
</protein>
<dbReference type="Gene3D" id="3.40.30.120">
    <property type="match status" value="1"/>
</dbReference>
<evidence type="ECO:0000256" key="3">
    <source>
        <dbReference type="PROSITE-ProRule" id="PRU00047"/>
    </source>
</evidence>
<dbReference type="GO" id="GO:0071949">
    <property type="term" value="F:FAD binding"/>
    <property type="evidence" value="ECO:0007669"/>
    <property type="project" value="InterPro"/>
</dbReference>
<dbReference type="InterPro" id="IPR036188">
    <property type="entry name" value="FAD/NAD-bd_sf"/>
</dbReference>
<dbReference type="InterPro" id="IPR050641">
    <property type="entry name" value="RIFMO-like"/>
</dbReference>
<accession>A0A2G2XUM1</accession>
<dbReference type="STRING" id="4072.A0A2G2XUM1"/>
<dbReference type="PRINTS" id="PR00420">
    <property type="entry name" value="RNGMNOXGNASE"/>
</dbReference>
<dbReference type="AlphaFoldDB" id="A0A2G2XUM1"/>
<dbReference type="InterPro" id="IPR002938">
    <property type="entry name" value="FAD-bd"/>
</dbReference>
<dbReference type="PROSITE" id="PS50158">
    <property type="entry name" value="ZF_CCHC"/>
    <property type="match status" value="1"/>
</dbReference>
<sequence>VPFYPPQQKLEDFSSEMCKRLIFKLVGRELPDINVMDIKPWVMHAEVVEKFLSCNNRIILAGDAAHRFPPAGGFGMNTGIQDAHNLAWKLASVIKGISPISVLNSYEQERSQIAQFNTALSVQNFKAAMKVPAALGLDPTVANAVHRALNDTVGSILPSALQRTILDGIFSIGRAQLSDLKGALVAEDDSLLNEHEAPTGRRRDYIPSAELGSRLPHMNVKLLSNQSSKEIFSTLDLVSVDKVEFILIIAPLKESYCLARAALEVANKFEVPLKVCVMWPAGSIDGSGRSKAALTPWKSFEEVVEVKSSSDLPSWWDICQMTDKGTILVRPDEHIAWRTKSRIADPIMKMKNPNFVPQEVSLTHTAIWARLPQLPTEFYNQQILEKIGRKLGSLLKIDTCTSTALQGRFACICVEVPLEHSLQSHVTIGAHRQIVIYEGEKILCTSCGMLGHTHRECPTSMTLISAATRSTSEATQPSPNGQWWVVSFPKRKTPSKKSPERINNNKTQAQTQVKVYDKTSGMFTDPPLAQNLSGPNQNLDCGPSPPHGGRAFQNKPKRKVPSIGQFGPASVPHVRPNKKASTNTPSEFITSNKFIPLRTDALSKYDGASRASPPHRPASTLTSKTTSISTATSKPLSNPFSIDRSNNESKMIEVTDEVTSINSPDIITTNATLKEWPEKATHTFSKSTIVLFQCSPNGTKHGKQHITPTLHLDTTCTKQNSNLLDGTCVARSPSAVLGKAGREEHHSNTLGPDIPSPNNQGSPRPRGDGNGKPTMAANNAESLFFQGRYPDPTRGTQQPHEPGFCEYVTLPLGNLHAELPGTNFYPQVPRASCPGSPNTRGRRPRKHKLNTLGIPQIEQRRVRSFLAMFRE</sequence>
<feature type="region of interest" description="Disordered" evidence="4">
    <location>
        <begin position="827"/>
        <end position="846"/>
    </location>
</feature>
<dbReference type="Pfam" id="PF01494">
    <property type="entry name" value="FAD_binding_3"/>
    <property type="match status" value="1"/>
</dbReference>
<dbReference type="PANTHER" id="PTHR43004:SF6">
    <property type="entry name" value="FAD_NAD(P)-BINDING OXIDOREDUCTASE FAMILY PROTEIN"/>
    <property type="match status" value="1"/>
</dbReference>
<evidence type="ECO:0000313" key="7">
    <source>
        <dbReference type="Proteomes" id="UP000222542"/>
    </source>
</evidence>
<dbReference type="GO" id="GO:0003676">
    <property type="term" value="F:nucleic acid binding"/>
    <property type="evidence" value="ECO:0007669"/>
    <property type="project" value="InterPro"/>
</dbReference>
<feature type="region of interest" description="Disordered" evidence="4">
    <location>
        <begin position="605"/>
        <end position="648"/>
    </location>
</feature>
<keyword evidence="2" id="KW-0274">FAD</keyword>
<dbReference type="Gene3D" id="3.50.50.60">
    <property type="entry name" value="FAD/NAD(P)-binding domain"/>
    <property type="match status" value="1"/>
</dbReference>
<reference evidence="6 7" key="1">
    <citation type="journal article" date="2014" name="Nat. Genet.">
        <title>Genome sequence of the hot pepper provides insights into the evolution of pungency in Capsicum species.</title>
        <authorList>
            <person name="Kim S."/>
            <person name="Park M."/>
            <person name="Yeom S.I."/>
            <person name="Kim Y.M."/>
            <person name="Lee J.M."/>
            <person name="Lee H.A."/>
            <person name="Seo E."/>
            <person name="Choi J."/>
            <person name="Cheong K."/>
            <person name="Kim K.T."/>
            <person name="Jung K."/>
            <person name="Lee G.W."/>
            <person name="Oh S.K."/>
            <person name="Bae C."/>
            <person name="Kim S.B."/>
            <person name="Lee H.Y."/>
            <person name="Kim S.Y."/>
            <person name="Kim M.S."/>
            <person name="Kang B.C."/>
            <person name="Jo Y.D."/>
            <person name="Yang H.B."/>
            <person name="Jeong H.J."/>
            <person name="Kang W.H."/>
            <person name="Kwon J.K."/>
            <person name="Shin C."/>
            <person name="Lim J.Y."/>
            <person name="Park J.H."/>
            <person name="Huh J.H."/>
            <person name="Kim J.S."/>
            <person name="Kim B.D."/>
            <person name="Cohen O."/>
            <person name="Paran I."/>
            <person name="Suh M.C."/>
            <person name="Lee S.B."/>
            <person name="Kim Y.K."/>
            <person name="Shin Y."/>
            <person name="Noh S.J."/>
            <person name="Park J."/>
            <person name="Seo Y.S."/>
            <person name="Kwon S.Y."/>
            <person name="Kim H.A."/>
            <person name="Park J.M."/>
            <person name="Kim H.J."/>
            <person name="Choi S.B."/>
            <person name="Bosland P.W."/>
            <person name="Reeves G."/>
            <person name="Jo S.H."/>
            <person name="Lee B.W."/>
            <person name="Cho H.T."/>
            <person name="Choi H.S."/>
            <person name="Lee M.S."/>
            <person name="Yu Y."/>
            <person name="Do Choi Y."/>
            <person name="Park B.S."/>
            <person name="van Deynze A."/>
            <person name="Ashrafi H."/>
            <person name="Hill T."/>
            <person name="Kim W.T."/>
            <person name="Pai H.S."/>
            <person name="Ahn H.K."/>
            <person name="Yeam I."/>
            <person name="Giovannoni J.J."/>
            <person name="Rose J.K."/>
            <person name="Sorensen I."/>
            <person name="Lee S.J."/>
            <person name="Kim R.W."/>
            <person name="Choi I.Y."/>
            <person name="Choi B.S."/>
            <person name="Lim J.S."/>
            <person name="Lee Y.H."/>
            <person name="Choi D."/>
        </authorList>
    </citation>
    <scope>NUCLEOTIDE SEQUENCE [LARGE SCALE GENOMIC DNA]</scope>
    <source>
        <strain evidence="7">cv. CM334</strain>
    </source>
</reference>
<feature type="compositionally biased region" description="Polar residues" evidence="4">
    <location>
        <begin position="634"/>
        <end position="644"/>
    </location>
</feature>
<reference evidence="6 7" key="2">
    <citation type="journal article" date="2017" name="Genome Biol.">
        <title>New reference genome sequences of hot pepper reveal the massive evolution of plant disease-resistance genes by retroduplication.</title>
        <authorList>
            <person name="Kim S."/>
            <person name="Park J."/>
            <person name="Yeom S.I."/>
            <person name="Kim Y.M."/>
            <person name="Seo E."/>
            <person name="Kim K.T."/>
            <person name="Kim M.S."/>
            <person name="Lee J.M."/>
            <person name="Cheong K."/>
            <person name="Shin H.S."/>
            <person name="Kim S.B."/>
            <person name="Han K."/>
            <person name="Lee J."/>
            <person name="Park M."/>
            <person name="Lee H.A."/>
            <person name="Lee H.Y."/>
            <person name="Lee Y."/>
            <person name="Oh S."/>
            <person name="Lee J.H."/>
            <person name="Choi E."/>
            <person name="Choi E."/>
            <person name="Lee S.E."/>
            <person name="Jeon J."/>
            <person name="Kim H."/>
            <person name="Choi G."/>
            <person name="Song H."/>
            <person name="Lee J."/>
            <person name="Lee S.C."/>
            <person name="Kwon J.K."/>
            <person name="Lee H.Y."/>
            <person name="Koo N."/>
            <person name="Hong Y."/>
            <person name="Kim R.W."/>
            <person name="Kang W.H."/>
            <person name="Huh J.H."/>
            <person name="Kang B.C."/>
            <person name="Yang T.J."/>
            <person name="Lee Y.H."/>
            <person name="Bennetzen J.L."/>
            <person name="Choi D."/>
        </authorList>
    </citation>
    <scope>NUCLEOTIDE SEQUENCE [LARGE SCALE GENOMIC DNA]</scope>
    <source>
        <strain evidence="7">cv. CM334</strain>
    </source>
</reference>
<proteinExistence type="predicted"/>
<evidence type="ECO:0000256" key="4">
    <source>
        <dbReference type="SAM" id="MobiDB-lite"/>
    </source>
</evidence>
<keyword evidence="7" id="KW-1185">Reference proteome</keyword>
<evidence type="ECO:0000313" key="6">
    <source>
        <dbReference type="EMBL" id="PHT61011.1"/>
    </source>
</evidence>
<dbReference type="InterPro" id="IPR001878">
    <property type="entry name" value="Znf_CCHC"/>
</dbReference>
<feature type="domain" description="CCHC-type" evidence="5">
    <location>
        <begin position="444"/>
        <end position="458"/>
    </location>
</feature>
<evidence type="ECO:0000256" key="1">
    <source>
        <dbReference type="ARBA" id="ARBA00022630"/>
    </source>
</evidence>
<keyword evidence="1" id="KW-0285">Flavoprotein</keyword>
<feature type="region of interest" description="Disordered" evidence="4">
    <location>
        <begin position="566"/>
        <end position="586"/>
    </location>
</feature>
<name>A0A2G2XUM1_CAPAN</name>
<feature type="region of interest" description="Disordered" evidence="4">
    <location>
        <begin position="738"/>
        <end position="776"/>
    </location>
</feature>
<feature type="compositionally biased region" description="Low complexity" evidence="4">
    <location>
        <begin position="619"/>
        <end position="633"/>
    </location>
</feature>
<dbReference type="Gramene" id="PHT61011">
    <property type="protein sequence ID" value="PHT61011"/>
    <property type="gene ID" value="T459_35139"/>
</dbReference>
<keyword evidence="3" id="KW-0863">Zinc-finger</keyword>
<evidence type="ECO:0000259" key="5">
    <source>
        <dbReference type="PROSITE" id="PS50158"/>
    </source>
</evidence>
<keyword evidence="3" id="KW-0862">Zinc</keyword>
<feature type="non-terminal residue" evidence="6">
    <location>
        <position position="1"/>
    </location>
</feature>
<dbReference type="EMBL" id="AYRZ02000331">
    <property type="protein sequence ID" value="PHT61011.1"/>
    <property type="molecule type" value="Genomic_DNA"/>
</dbReference>
<dbReference type="Proteomes" id="UP000222542">
    <property type="component" value="Unassembled WGS sequence"/>
</dbReference>
<dbReference type="GO" id="GO:0008270">
    <property type="term" value="F:zinc ion binding"/>
    <property type="evidence" value="ECO:0007669"/>
    <property type="project" value="UniProtKB-KW"/>
</dbReference>
<organism evidence="6 7">
    <name type="scientific">Capsicum annuum</name>
    <name type="common">Capsicum pepper</name>
    <dbReference type="NCBI Taxonomy" id="4072"/>
    <lineage>
        <taxon>Eukaryota</taxon>
        <taxon>Viridiplantae</taxon>
        <taxon>Streptophyta</taxon>
        <taxon>Embryophyta</taxon>
        <taxon>Tracheophyta</taxon>
        <taxon>Spermatophyta</taxon>
        <taxon>Magnoliopsida</taxon>
        <taxon>eudicotyledons</taxon>
        <taxon>Gunneridae</taxon>
        <taxon>Pentapetalae</taxon>
        <taxon>asterids</taxon>
        <taxon>lamiids</taxon>
        <taxon>Solanales</taxon>
        <taxon>Solanaceae</taxon>
        <taxon>Solanoideae</taxon>
        <taxon>Capsiceae</taxon>
        <taxon>Capsicum</taxon>
    </lineage>
</organism>
<dbReference type="PANTHER" id="PTHR43004">
    <property type="entry name" value="TRK SYSTEM POTASSIUM UPTAKE PROTEIN"/>
    <property type="match status" value="1"/>
</dbReference>